<keyword evidence="2" id="KW-1185">Reference proteome</keyword>
<gene>
    <name evidence="1" type="ORF">F5144DRAFT_529205</name>
</gene>
<comment type="caution">
    <text evidence="1">The sequence shown here is derived from an EMBL/GenBank/DDBJ whole genome shotgun (WGS) entry which is preliminary data.</text>
</comment>
<dbReference type="EMBL" id="JAGIZQ010000003">
    <property type="protein sequence ID" value="KAH6635947.1"/>
    <property type="molecule type" value="Genomic_DNA"/>
</dbReference>
<evidence type="ECO:0000313" key="2">
    <source>
        <dbReference type="Proteomes" id="UP000724584"/>
    </source>
</evidence>
<dbReference type="Proteomes" id="UP000724584">
    <property type="component" value="Unassembled WGS sequence"/>
</dbReference>
<organism evidence="1 2">
    <name type="scientific">Chaetomium tenue</name>
    <dbReference type="NCBI Taxonomy" id="1854479"/>
    <lineage>
        <taxon>Eukaryota</taxon>
        <taxon>Fungi</taxon>
        <taxon>Dikarya</taxon>
        <taxon>Ascomycota</taxon>
        <taxon>Pezizomycotina</taxon>
        <taxon>Sordariomycetes</taxon>
        <taxon>Sordariomycetidae</taxon>
        <taxon>Sordariales</taxon>
        <taxon>Chaetomiaceae</taxon>
        <taxon>Chaetomium</taxon>
    </lineage>
</organism>
<name>A0ACB7PCB5_9PEZI</name>
<sequence>MPPRLQSRVGFLLLTILLLFDAALSKQCSATNHCAVGCCSQWGSCGFGPDFCGAGCQSTCDAEPDCSATKLCATGCCGQFGSCGFGSEFCGTGCQSTCDAEPPCSTTKPCESGCCNQWGNCGFGPEFCGAGCQNNCDAVADCGEYAAPGKSTCPLNVCCSAHGFCGTTDEFCGDGCQNGCGNIPAPSCSGGTSDKKTIGYYESWSTTRPCDAWYPEDLNVELLTHINFAFALVGPDNKIATANAYDIDLYRRTTNLKARNPRLRVYIAVGGWAAGTADFSRMASTAGGRSTFISSALAFMKTYGFDGIDLDWEYPSAEDRGGVAADMANYVSLVSEMRGAFGQRYGITVAVPNSYWYLRGFDVAGMIEHIDWFNVMSYDIHGTWDGNSKWTQPLALPHSNISEIRDGLNLLWRNNVPRHKVVLGLAFYGRSFTLKSASCNTPGCEFRSGAEPGPCTGTSGVLSNNEIFSIIQQKGLTPVFDQEAGVKYINWDGDQWVSYDDWETFALKKAFANSECLGGTMIWALDLDAFDHRSLWGVGGSFEGYGAAYKEGGPAGGPPPSKGLIQANNLAKKADNQQSIIGLVSPQQTEPSRSGLFATNAGGVSKISGAIRNTCDPGKFRVMCIEDNVDPHGCIWYGTPPSCNSQCPAGSILLFKGSDWINGFARVWGWSSGLTCRNSYSFCCETIDIAPSELGQCELNGNISPYFGAPGGGYSGDSHIARRRVAQLQELHPAPLPSGYVSPEECQYQRGSLQVMGSPLNGGSWIYQLPGQWINNPGGNGLPALFVPHGKPGPGGLNLPPQQVGANCVTITQTFDTTRYYAVETKVCDGNNYQQACYHMQSVMTHSLGLAPGATITLTCPATRWAGNRRWAPGLWDAMHHRAWLSWIPRLPANQGFWCERDEFPYFAFIGEPGFSWQYIRLIPKTHNAGAGQLANGFCPMFAETTIETTINTLNGRNGQLTCWETVDRTTSLKRMFVDNINIPDHNGNQGLALNPCLPTITNDPGYALYTDDRYYARNGLGYPPYWWAPAPSLTVGHVKPVPNAGFIDGFGKRDGDNLIEFPADQEQPPAGAPPIRNPLGLRPFPPVGGNKKKRSANRRGDDHNNDNYFNNNEFNLPEHSYLAVVLELAQRAASDHTPDSQAAALGFGISDGNRTRAPTRAELLQQFGVLRCASDGCARELDAVGRDEKGNYKLRSGPVADGAVTGAAAGKTGSPAEQAASVCATETVAASTESGGGAAETKTARSGRGRGRHDRRAYDEYYQPHAPTHAPVVTFENRG</sequence>
<proteinExistence type="predicted"/>
<evidence type="ECO:0000313" key="1">
    <source>
        <dbReference type="EMBL" id="KAH6635947.1"/>
    </source>
</evidence>
<accession>A0ACB7PCB5</accession>
<reference evidence="1 2" key="1">
    <citation type="journal article" date="2021" name="Nat. Commun.">
        <title>Genetic determinants of endophytism in the Arabidopsis root mycobiome.</title>
        <authorList>
            <person name="Mesny F."/>
            <person name="Miyauchi S."/>
            <person name="Thiergart T."/>
            <person name="Pickel B."/>
            <person name="Atanasova L."/>
            <person name="Karlsson M."/>
            <person name="Huettel B."/>
            <person name="Barry K.W."/>
            <person name="Haridas S."/>
            <person name="Chen C."/>
            <person name="Bauer D."/>
            <person name="Andreopoulos W."/>
            <person name="Pangilinan J."/>
            <person name="LaButti K."/>
            <person name="Riley R."/>
            <person name="Lipzen A."/>
            <person name="Clum A."/>
            <person name="Drula E."/>
            <person name="Henrissat B."/>
            <person name="Kohler A."/>
            <person name="Grigoriev I.V."/>
            <person name="Martin F.M."/>
            <person name="Hacquard S."/>
        </authorList>
    </citation>
    <scope>NUCLEOTIDE SEQUENCE [LARGE SCALE GENOMIC DNA]</scope>
    <source>
        <strain evidence="1 2">MPI-SDFR-AT-0079</strain>
    </source>
</reference>
<protein>
    <submittedName>
        <fullName evidence="1">Uncharacterized protein</fullName>
    </submittedName>
</protein>